<keyword evidence="6" id="KW-1003">Cell membrane</keyword>
<evidence type="ECO:0000313" key="8">
    <source>
        <dbReference type="EMBL" id="TWG01430.1"/>
    </source>
</evidence>
<name>A0A561UQ09_9ACTN</name>
<dbReference type="OrthoDB" id="4322147at2"/>
<evidence type="ECO:0000256" key="2">
    <source>
        <dbReference type="ARBA" id="ARBA00022692"/>
    </source>
</evidence>
<sequence length="264" mass="28699">MSPMALPVQRRGGGFRATVYREAVLLTRDRVNLVLSIAPTVVYLLILSASMGRIMPSVAYDGHEVPYGEFIVPTVIMSAILSSSLTVGTALFQEEMSRMSLEIWSYPLRRTAYFSGKIIAGMSMVLVQAFVTMTLAALVFDVGWSGTRWLALLLAGASVGAAVNCAYLLVATLIREFRRFMILGNISLQILLFASPSFYPQNGMAPLARYLSYVNPVTYGLDCMRAATLSPPGTSLAWCALMLCVASGFASVVLRSLIKRADNL</sequence>
<keyword evidence="2 6" id="KW-0812">Transmembrane</keyword>
<dbReference type="GO" id="GO:0140359">
    <property type="term" value="F:ABC-type transporter activity"/>
    <property type="evidence" value="ECO:0007669"/>
    <property type="project" value="InterPro"/>
</dbReference>
<proteinExistence type="inferred from homology"/>
<feature type="transmembrane region" description="Helical" evidence="6">
    <location>
        <begin position="235"/>
        <end position="258"/>
    </location>
</feature>
<dbReference type="InterPro" id="IPR013525">
    <property type="entry name" value="ABC2_TM"/>
</dbReference>
<feature type="transmembrane region" description="Helical" evidence="6">
    <location>
        <begin position="182"/>
        <end position="199"/>
    </location>
</feature>
<feature type="domain" description="ABC transmembrane type-2" evidence="7">
    <location>
        <begin position="31"/>
        <end position="262"/>
    </location>
</feature>
<dbReference type="PROSITE" id="PS51012">
    <property type="entry name" value="ABC_TM2"/>
    <property type="match status" value="1"/>
</dbReference>
<dbReference type="PIRSF" id="PIRSF006648">
    <property type="entry name" value="DrrB"/>
    <property type="match status" value="1"/>
</dbReference>
<comment type="caution">
    <text evidence="8">The sequence shown here is derived from an EMBL/GenBank/DDBJ whole genome shotgun (WGS) entry which is preliminary data.</text>
</comment>
<keyword evidence="6" id="KW-0813">Transport</keyword>
<dbReference type="Pfam" id="PF01061">
    <property type="entry name" value="ABC2_membrane"/>
    <property type="match status" value="1"/>
</dbReference>
<organism evidence="8 9">
    <name type="scientific">Kitasatospora viridis</name>
    <dbReference type="NCBI Taxonomy" id="281105"/>
    <lineage>
        <taxon>Bacteria</taxon>
        <taxon>Bacillati</taxon>
        <taxon>Actinomycetota</taxon>
        <taxon>Actinomycetes</taxon>
        <taxon>Kitasatosporales</taxon>
        <taxon>Streptomycetaceae</taxon>
        <taxon>Kitasatospora</taxon>
    </lineage>
</organism>
<protein>
    <recommendedName>
        <fullName evidence="6">Transport permease protein</fullName>
    </recommendedName>
</protein>
<dbReference type="EMBL" id="VIWT01000001">
    <property type="protein sequence ID" value="TWG01430.1"/>
    <property type="molecule type" value="Genomic_DNA"/>
</dbReference>
<dbReference type="InterPro" id="IPR047817">
    <property type="entry name" value="ABC2_TM_bact-type"/>
</dbReference>
<reference evidence="8 9" key="1">
    <citation type="submission" date="2019-06" db="EMBL/GenBank/DDBJ databases">
        <title>Sequencing the genomes of 1000 actinobacteria strains.</title>
        <authorList>
            <person name="Klenk H.-P."/>
        </authorList>
    </citation>
    <scope>NUCLEOTIDE SEQUENCE [LARGE SCALE GENOMIC DNA]</scope>
    <source>
        <strain evidence="8 9">DSM 44826</strain>
    </source>
</reference>
<accession>A0A561UQ09</accession>
<evidence type="ECO:0000256" key="3">
    <source>
        <dbReference type="ARBA" id="ARBA00022989"/>
    </source>
</evidence>
<dbReference type="PANTHER" id="PTHR43229:SF2">
    <property type="entry name" value="NODULATION PROTEIN J"/>
    <property type="match status" value="1"/>
</dbReference>
<dbReference type="Proteomes" id="UP000317940">
    <property type="component" value="Unassembled WGS sequence"/>
</dbReference>
<evidence type="ECO:0000313" key="9">
    <source>
        <dbReference type="Proteomes" id="UP000317940"/>
    </source>
</evidence>
<gene>
    <name evidence="8" type="ORF">FHX73_115323</name>
</gene>
<keyword evidence="4 6" id="KW-0472">Membrane</keyword>
<dbReference type="GO" id="GO:0043190">
    <property type="term" value="C:ATP-binding cassette (ABC) transporter complex"/>
    <property type="evidence" value="ECO:0007669"/>
    <property type="project" value="InterPro"/>
</dbReference>
<evidence type="ECO:0000256" key="5">
    <source>
        <dbReference type="ARBA" id="ARBA00023251"/>
    </source>
</evidence>
<dbReference type="InterPro" id="IPR051784">
    <property type="entry name" value="Nod_factor_ABC_transporter"/>
</dbReference>
<comment type="similarity">
    <text evidence="6">Belongs to the ABC-2 integral membrane protein family.</text>
</comment>
<keyword evidence="5" id="KW-0046">Antibiotic resistance</keyword>
<evidence type="ECO:0000256" key="6">
    <source>
        <dbReference type="RuleBase" id="RU361157"/>
    </source>
</evidence>
<keyword evidence="9" id="KW-1185">Reference proteome</keyword>
<keyword evidence="3 6" id="KW-1133">Transmembrane helix</keyword>
<dbReference type="PANTHER" id="PTHR43229">
    <property type="entry name" value="NODULATION PROTEIN J"/>
    <property type="match status" value="1"/>
</dbReference>
<comment type="subcellular location">
    <subcellularLocation>
        <location evidence="6">Cell membrane</location>
        <topology evidence="6">Multi-pass membrane protein</topology>
    </subcellularLocation>
    <subcellularLocation>
        <location evidence="1">Membrane</location>
        <topology evidence="1">Multi-pass membrane protein</topology>
    </subcellularLocation>
</comment>
<feature type="transmembrane region" description="Helical" evidence="6">
    <location>
        <begin position="70"/>
        <end position="92"/>
    </location>
</feature>
<evidence type="ECO:0000256" key="1">
    <source>
        <dbReference type="ARBA" id="ARBA00004141"/>
    </source>
</evidence>
<feature type="transmembrane region" description="Helical" evidence="6">
    <location>
        <begin position="113"/>
        <end position="137"/>
    </location>
</feature>
<dbReference type="GO" id="GO:0046677">
    <property type="term" value="P:response to antibiotic"/>
    <property type="evidence" value="ECO:0007669"/>
    <property type="project" value="UniProtKB-KW"/>
</dbReference>
<evidence type="ECO:0000259" key="7">
    <source>
        <dbReference type="PROSITE" id="PS51012"/>
    </source>
</evidence>
<feature type="transmembrane region" description="Helical" evidence="6">
    <location>
        <begin position="31"/>
        <end position="50"/>
    </location>
</feature>
<dbReference type="InterPro" id="IPR000412">
    <property type="entry name" value="ABC_2_transport"/>
</dbReference>
<evidence type="ECO:0000256" key="4">
    <source>
        <dbReference type="ARBA" id="ARBA00023136"/>
    </source>
</evidence>
<feature type="transmembrane region" description="Helical" evidence="6">
    <location>
        <begin position="149"/>
        <end position="170"/>
    </location>
</feature>
<dbReference type="AlphaFoldDB" id="A0A561UQ09"/>